<comment type="similarity">
    <text evidence="3 10">Belongs to the binding-protein-dependent transport system permease family. CysTW subfamily.</text>
</comment>
<sequence length="433" mass="46032">MTVLRGVQPTAADTTEVVGGPEVTRSEGPQAHATTVPSRPTGPNDQRRRRTSGLRRSDWFAIIGAFAAGTTTTGVLWTQLGPFTGALGYVIVTWFVIVLCYAALVSFDESRAVMRDRISAFVVHSLGLLLIAALGFVIEYTLQRGWRAIIHLNFYTEDVRATLATDPLTKGGVLHAIIGTLIELGIALGIAVPLGLIAAIYLHEVPGRFSRFIRTVVEAMTALPDIIAGLFIYATLILIFHLGPSGFAAASALAVTILPIIIRASDVVLRLVPGSLKEASLALGASRWRTTWHVLLPTARSGLATAVILGAARAIGETAPVLLTAGATGYMNLNPLHGSMMSLPLLAFTQVQAPEKNEIARGFGTASVLLILVLLLFIIARVIGGRGPGELTARGRRARAAASRRDARRMAARHAHIGVAHPVTVERQEEAGP</sequence>
<dbReference type="Pfam" id="PF00528">
    <property type="entry name" value="BPD_transp_1"/>
    <property type="match status" value="1"/>
</dbReference>
<dbReference type="InterPro" id="IPR051408">
    <property type="entry name" value="Phosphate_transprt_permease"/>
</dbReference>
<evidence type="ECO:0000256" key="2">
    <source>
        <dbReference type="ARBA" id="ARBA00004651"/>
    </source>
</evidence>
<evidence type="ECO:0000256" key="11">
    <source>
        <dbReference type="SAM" id="MobiDB-lite"/>
    </source>
</evidence>
<organism evidence="13 14">
    <name type="scientific">Dactylosporangium darangshiense</name>
    <dbReference type="NCBI Taxonomy" id="579108"/>
    <lineage>
        <taxon>Bacteria</taxon>
        <taxon>Bacillati</taxon>
        <taxon>Actinomycetota</taxon>
        <taxon>Actinomycetes</taxon>
        <taxon>Micromonosporales</taxon>
        <taxon>Micromonosporaceae</taxon>
        <taxon>Dactylosporangium</taxon>
    </lineage>
</organism>
<dbReference type="Proteomes" id="UP001500620">
    <property type="component" value="Unassembled WGS sequence"/>
</dbReference>
<dbReference type="Gene3D" id="1.10.3720.10">
    <property type="entry name" value="MetI-like"/>
    <property type="match status" value="1"/>
</dbReference>
<keyword evidence="6" id="KW-0592">Phosphate transport</keyword>
<protein>
    <recommendedName>
        <fullName evidence="10">Phosphate transport system permease protein PstA</fullName>
    </recommendedName>
</protein>
<evidence type="ECO:0000256" key="4">
    <source>
        <dbReference type="ARBA" id="ARBA00022448"/>
    </source>
</evidence>
<evidence type="ECO:0000256" key="9">
    <source>
        <dbReference type="ARBA" id="ARBA00023136"/>
    </source>
</evidence>
<proteinExistence type="inferred from homology"/>
<dbReference type="PANTHER" id="PTHR42922">
    <property type="entry name" value="PHOSPHATE TRANSPORT SYSTEM PERMEASE PROTEIN PSTA"/>
    <property type="match status" value="1"/>
</dbReference>
<feature type="transmembrane region" description="Helical" evidence="10">
    <location>
        <begin position="248"/>
        <end position="272"/>
    </location>
</feature>
<reference evidence="14" key="1">
    <citation type="journal article" date="2019" name="Int. J. Syst. Evol. Microbiol.">
        <title>The Global Catalogue of Microorganisms (GCM) 10K type strain sequencing project: providing services to taxonomists for standard genome sequencing and annotation.</title>
        <authorList>
            <consortium name="The Broad Institute Genomics Platform"/>
            <consortium name="The Broad Institute Genome Sequencing Center for Infectious Disease"/>
            <person name="Wu L."/>
            <person name="Ma J."/>
        </authorList>
    </citation>
    <scope>NUCLEOTIDE SEQUENCE [LARGE SCALE GENOMIC DNA]</scope>
    <source>
        <strain evidence="14">JCM 17441</strain>
    </source>
</reference>
<comment type="subcellular location">
    <subcellularLocation>
        <location evidence="2 10">Cell membrane</location>
        <topology evidence="2 10">Multi-pass membrane protein</topology>
    </subcellularLocation>
</comment>
<name>A0ABP8DG89_9ACTN</name>
<evidence type="ECO:0000256" key="7">
    <source>
        <dbReference type="ARBA" id="ARBA00022692"/>
    </source>
</evidence>
<evidence type="ECO:0000313" key="14">
    <source>
        <dbReference type="Proteomes" id="UP001500620"/>
    </source>
</evidence>
<dbReference type="EMBL" id="BAABAT010000020">
    <property type="protein sequence ID" value="GAA4255314.1"/>
    <property type="molecule type" value="Genomic_DNA"/>
</dbReference>
<evidence type="ECO:0000313" key="13">
    <source>
        <dbReference type="EMBL" id="GAA4255314.1"/>
    </source>
</evidence>
<gene>
    <name evidence="13" type="primary">pstA_2</name>
    <name evidence="13" type="ORF">GCM10022255_063690</name>
</gene>
<keyword evidence="8 10" id="KW-1133">Transmembrane helix</keyword>
<dbReference type="RefSeq" id="WP_345132304.1">
    <property type="nucleotide sequence ID" value="NZ_BAABAT010000020.1"/>
</dbReference>
<dbReference type="InterPro" id="IPR035906">
    <property type="entry name" value="MetI-like_sf"/>
</dbReference>
<dbReference type="NCBIfam" id="TIGR00974">
    <property type="entry name" value="3a0107s02c"/>
    <property type="match status" value="1"/>
</dbReference>
<evidence type="ECO:0000256" key="3">
    <source>
        <dbReference type="ARBA" id="ARBA00007069"/>
    </source>
</evidence>
<dbReference type="PROSITE" id="PS50928">
    <property type="entry name" value="ABC_TM1"/>
    <property type="match status" value="1"/>
</dbReference>
<feature type="transmembrane region" description="Helical" evidence="10">
    <location>
        <begin position="118"/>
        <end position="138"/>
    </location>
</feature>
<evidence type="ECO:0000256" key="8">
    <source>
        <dbReference type="ARBA" id="ARBA00022989"/>
    </source>
</evidence>
<dbReference type="InterPro" id="IPR000515">
    <property type="entry name" value="MetI-like"/>
</dbReference>
<feature type="transmembrane region" description="Helical" evidence="10">
    <location>
        <begin position="59"/>
        <end position="80"/>
    </location>
</feature>
<evidence type="ECO:0000256" key="6">
    <source>
        <dbReference type="ARBA" id="ARBA00022592"/>
    </source>
</evidence>
<evidence type="ECO:0000259" key="12">
    <source>
        <dbReference type="PROSITE" id="PS50928"/>
    </source>
</evidence>
<feature type="region of interest" description="Disordered" evidence="11">
    <location>
        <begin position="1"/>
        <end position="53"/>
    </location>
</feature>
<feature type="domain" description="ABC transmembrane type-1" evidence="12">
    <location>
        <begin position="177"/>
        <end position="380"/>
    </location>
</feature>
<keyword evidence="14" id="KW-1185">Reference proteome</keyword>
<feature type="transmembrane region" description="Helical" evidence="10">
    <location>
        <begin position="86"/>
        <end position="106"/>
    </location>
</feature>
<dbReference type="InterPro" id="IPR005672">
    <property type="entry name" value="Phosphate_PstA"/>
</dbReference>
<evidence type="ECO:0000256" key="5">
    <source>
        <dbReference type="ARBA" id="ARBA00022475"/>
    </source>
</evidence>
<dbReference type="SUPFAM" id="SSF161098">
    <property type="entry name" value="MetI-like"/>
    <property type="match status" value="1"/>
</dbReference>
<keyword evidence="7 10" id="KW-0812">Transmembrane</keyword>
<feature type="transmembrane region" description="Helical" evidence="10">
    <location>
        <begin position="363"/>
        <end position="384"/>
    </location>
</feature>
<feature type="transmembrane region" description="Helical" evidence="10">
    <location>
        <begin position="173"/>
        <end position="202"/>
    </location>
</feature>
<comment type="caution">
    <text evidence="13">The sequence shown here is derived from an EMBL/GenBank/DDBJ whole genome shotgun (WGS) entry which is preliminary data.</text>
</comment>
<keyword evidence="5 10" id="KW-1003">Cell membrane</keyword>
<keyword evidence="9 10" id="KW-0472">Membrane</keyword>
<dbReference type="CDD" id="cd06261">
    <property type="entry name" value="TM_PBP2"/>
    <property type="match status" value="1"/>
</dbReference>
<comment type="function">
    <text evidence="1">Part of the binding-protein-dependent transport system for phosphate; probably responsible for the translocation of the substrate across the membrane.</text>
</comment>
<keyword evidence="4" id="KW-0813">Transport</keyword>
<feature type="transmembrane region" description="Helical" evidence="10">
    <location>
        <begin position="222"/>
        <end position="242"/>
    </location>
</feature>
<feature type="compositionally biased region" description="Polar residues" evidence="11">
    <location>
        <begin position="32"/>
        <end position="44"/>
    </location>
</feature>
<evidence type="ECO:0000256" key="10">
    <source>
        <dbReference type="RuleBase" id="RU363043"/>
    </source>
</evidence>
<dbReference type="PANTHER" id="PTHR42922:SF1">
    <property type="entry name" value="PHOSPHATE TRANSPORT SYSTEM PERMEASE PROTEIN PSTA"/>
    <property type="match status" value="1"/>
</dbReference>
<evidence type="ECO:0000256" key="1">
    <source>
        <dbReference type="ARBA" id="ARBA00003510"/>
    </source>
</evidence>
<accession>A0ABP8DG89</accession>